<comment type="caution">
    <text evidence="2">The sequence shown here is derived from an EMBL/GenBank/DDBJ whole genome shotgun (WGS) entry which is preliminary data.</text>
</comment>
<accession>A0ABU3K6X8</accession>
<proteinExistence type="predicted"/>
<dbReference type="EMBL" id="JAQOUE010000001">
    <property type="protein sequence ID" value="MDT7042151.1"/>
    <property type="molecule type" value="Genomic_DNA"/>
</dbReference>
<name>A0ABU3K6X8_9BACT</name>
<gene>
    <name evidence="2" type="ORF">PPG34_07280</name>
</gene>
<dbReference type="InterPro" id="IPR020051">
    <property type="entry name" value="SagB-type_dehydrogenase"/>
</dbReference>
<dbReference type="PANTHER" id="PTHR42741:SF3">
    <property type="entry name" value="NITROREDUCTASE FAMILY PROTEIN"/>
    <property type="match status" value="1"/>
</dbReference>
<dbReference type="NCBIfam" id="TIGR03605">
    <property type="entry name" value="antibiot_sagB"/>
    <property type="match status" value="1"/>
</dbReference>
<sequence>MEPIEIVKQYHEQTKHEFNRYARSLGYMDWANQPDPFRRYEGAALFKLPLLTADDAPVAPSYESLYSPETISPQPLNLNSLSRLFEYSLSLTAWKEYGGNRWALRSNPSSGNLHPTEGYLLIRDEKNLSLEPGLYHYAPKEHGLEYRMRASNECLEELLQPFPPQTFLIGLSSIHWREAWKYGERAFRYCQHDIGHAIGTLRIAAATLGWRVFLLSGLDDPTVGRLLGLNRLDEFERAEPELPELICVVCPTLDPHLELMPLTLNESAVENCVQDDWQGKANRLSRDNPIPWEIIDEVTKASWKYASEQSLLPLPPSFHTTEPTSNTERPQVSAHQIVHQRRSAVAFDGVTSISADQFFSMLDRVFPNSDRLISQRPMPWDSIPWDPTIHLALFVHRVDGLAPGMYLFLRHANPTLKDTFRESMHEQFEWTTPENCPTHLPLYLLEEGNAQRIAIQLSCTQEIAGASAFSLGMIAEFDPSLEKHGPWFYKRLFWESGLIGQVLYLEAEAVGVRATGIGCFFDDPVHRVLGWYPKTQFQSLYHFTVGGPVEDHRLTTLPPYDDQDP</sequence>
<dbReference type="Proteomes" id="UP001250932">
    <property type="component" value="Unassembled WGS sequence"/>
</dbReference>
<keyword evidence="3" id="KW-1185">Reference proteome</keyword>
<dbReference type="Gene3D" id="3.40.109.10">
    <property type="entry name" value="NADH Oxidase"/>
    <property type="match status" value="2"/>
</dbReference>
<dbReference type="SUPFAM" id="SSF55469">
    <property type="entry name" value="FMN-dependent nitroreductase-like"/>
    <property type="match status" value="2"/>
</dbReference>
<protein>
    <submittedName>
        <fullName evidence="2">SagB/ThcOx family dehydrogenase</fullName>
    </submittedName>
</protein>
<evidence type="ECO:0000313" key="3">
    <source>
        <dbReference type="Proteomes" id="UP001250932"/>
    </source>
</evidence>
<dbReference type="PANTHER" id="PTHR42741">
    <property type="entry name" value="NITROREDUCTASE FAMILY PROTEIN"/>
    <property type="match status" value="1"/>
</dbReference>
<dbReference type="InterPro" id="IPR029479">
    <property type="entry name" value="Nitroreductase"/>
</dbReference>
<reference evidence="2 3" key="1">
    <citation type="journal article" date="2023" name="ISME J.">
        <title>Cultivation and genomic characterization of novel and ubiquitous marine nitrite-oxidizing bacteria from the Nitrospirales.</title>
        <authorList>
            <person name="Mueller A.J."/>
            <person name="Daebeler A."/>
            <person name="Herbold C.W."/>
            <person name="Kirkegaard R.H."/>
            <person name="Daims H."/>
        </authorList>
    </citation>
    <scope>NUCLEOTIDE SEQUENCE [LARGE SCALE GENOMIC DNA]</scope>
    <source>
        <strain evidence="2 3">EB</strain>
    </source>
</reference>
<dbReference type="RefSeq" id="WP_313832515.1">
    <property type="nucleotide sequence ID" value="NZ_JAQOUE010000001.1"/>
</dbReference>
<feature type="domain" description="Nitroreductase" evidence="1">
    <location>
        <begin position="102"/>
        <end position="230"/>
    </location>
</feature>
<dbReference type="InterPro" id="IPR000415">
    <property type="entry name" value="Nitroreductase-like"/>
</dbReference>
<dbReference type="Pfam" id="PF00881">
    <property type="entry name" value="Nitroreductase"/>
    <property type="match status" value="1"/>
</dbReference>
<evidence type="ECO:0000259" key="1">
    <source>
        <dbReference type="Pfam" id="PF00881"/>
    </source>
</evidence>
<dbReference type="CDD" id="cd02142">
    <property type="entry name" value="McbC_SagB-like_oxidoreductase"/>
    <property type="match status" value="2"/>
</dbReference>
<evidence type="ECO:0000313" key="2">
    <source>
        <dbReference type="EMBL" id="MDT7042151.1"/>
    </source>
</evidence>
<organism evidence="2 3">
    <name type="scientific">Candidatus Nitronereus thalassa</name>
    <dbReference type="NCBI Taxonomy" id="3020898"/>
    <lineage>
        <taxon>Bacteria</taxon>
        <taxon>Pseudomonadati</taxon>
        <taxon>Nitrospirota</taxon>
        <taxon>Nitrospiria</taxon>
        <taxon>Nitrospirales</taxon>
        <taxon>Nitrospiraceae</taxon>
        <taxon>Candidatus Nitronereus</taxon>
    </lineage>
</organism>